<name>A0AAW4TXT7_BIFBR</name>
<dbReference type="Proteomes" id="UP001198148">
    <property type="component" value="Unassembled WGS sequence"/>
</dbReference>
<dbReference type="EMBL" id="JAJBPF010000119">
    <property type="protein sequence ID" value="MCB5645769.1"/>
    <property type="molecule type" value="Genomic_DNA"/>
</dbReference>
<evidence type="ECO:0000313" key="1">
    <source>
        <dbReference type="EMBL" id="MCB5645769.1"/>
    </source>
</evidence>
<proteinExistence type="predicted"/>
<gene>
    <name evidence="1" type="ORF">LIP63_10490</name>
</gene>
<keyword evidence="1" id="KW-0808">Transferase</keyword>
<dbReference type="GO" id="GO:0016740">
    <property type="term" value="F:transferase activity"/>
    <property type="evidence" value="ECO:0007669"/>
    <property type="project" value="UniProtKB-KW"/>
</dbReference>
<feature type="non-terminal residue" evidence="1">
    <location>
        <position position="72"/>
    </location>
</feature>
<accession>A0AAW4TXT7</accession>
<dbReference type="Gene3D" id="3.40.50.2000">
    <property type="entry name" value="Glycogen Phosphorylase B"/>
    <property type="match status" value="1"/>
</dbReference>
<evidence type="ECO:0000313" key="2">
    <source>
        <dbReference type="Proteomes" id="UP001198148"/>
    </source>
</evidence>
<dbReference type="AlphaFoldDB" id="A0AAW4TXT7"/>
<sequence length="72" mass="7423">IGFHKNSTMPQLLRSADLLVHPSIADLESVSVIEGMASGLVPVIADSKLSAAGQFSLCPQSSYPVGDVDALA</sequence>
<dbReference type="SUPFAM" id="SSF53756">
    <property type="entry name" value="UDP-Glycosyltransferase/glycogen phosphorylase"/>
    <property type="match status" value="1"/>
</dbReference>
<feature type="non-terminal residue" evidence="1">
    <location>
        <position position="1"/>
    </location>
</feature>
<comment type="caution">
    <text evidence="1">The sequence shown here is derived from an EMBL/GenBank/DDBJ whole genome shotgun (WGS) entry which is preliminary data.</text>
</comment>
<organism evidence="1 2">
    <name type="scientific">Bifidobacterium breve</name>
    <dbReference type="NCBI Taxonomy" id="1685"/>
    <lineage>
        <taxon>Bacteria</taxon>
        <taxon>Bacillati</taxon>
        <taxon>Actinomycetota</taxon>
        <taxon>Actinomycetes</taxon>
        <taxon>Bifidobacteriales</taxon>
        <taxon>Bifidobacteriaceae</taxon>
        <taxon>Bifidobacterium</taxon>
    </lineage>
</organism>
<protein>
    <submittedName>
        <fullName evidence="1">Glycosyl transferase</fullName>
    </submittedName>
</protein>
<reference evidence="1" key="1">
    <citation type="submission" date="2021-10" db="EMBL/GenBank/DDBJ databases">
        <title>Collection of gut derived symbiotic bacterial strains cultured from healthy donors.</title>
        <authorList>
            <person name="Lin H."/>
            <person name="Littmann E."/>
            <person name="Claire K."/>
            <person name="Pamer E."/>
        </authorList>
    </citation>
    <scope>NUCLEOTIDE SEQUENCE</scope>
    <source>
        <strain evidence="1">MSK.23.105</strain>
    </source>
</reference>